<evidence type="ECO:0000256" key="1">
    <source>
        <dbReference type="SAM" id="MobiDB-lite"/>
    </source>
</evidence>
<keyword evidence="4" id="KW-1185">Reference proteome</keyword>
<organism evidence="3 4">
    <name type="scientific">Flavobacterium ginsenosidimutans</name>
    <dbReference type="NCBI Taxonomy" id="687844"/>
    <lineage>
        <taxon>Bacteria</taxon>
        <taxon>Pseudomonadati</taxon>
        <taxon>Bacteroidota</taxon>
        <taxon>Flavobacteriia</taxon>
        <taxon>Flavobacteriales</taxon>
        <taxon>Flavobacteriaceae</taxon>
        <taxon>Flavobacterium</taxon>
    </lineage>
</organism>
<dbReference type="Proteomes" id="UP001447857">
    <property type="component" value="Chromosome"/>
</dbReference>
<proteinExistence type="predicted"/>
<reference evidence="3 4" key="1">
    <citation type="submission" date="2024-02" db="EMBL/GenBank/DDBJ databases">
        <title>complete genome of Flavobacterium ginsenosidimutans Str. YTB16.</title>
        <authorList>
            <person name="Wang Q."/>
        </authorList>
    </citation>
    <scope>NUCLEOTIDE SEQUENCE [LARGE SCALE GENOMIC DNA]</scope>
    <source>
        <strain evidence="3 4">YTB16</strain>
    </source>
</reference>
<feature type="compositionally biased region" description="Polar residues" evidence="1">
    <location>
        <begin position="82"/>
        <end position="99"/>
    </location>
</feature>
<evidence type="ECO:0000256" key="2">
    <source>
        <dbReference type="SAM" id="SignalP"/>
    </source>
</evidence>
<feature type="signal peptide" evidence="2">
    <location>
        <begin position="1"/>
        <end position="17"/>
    </location>
</feature>
<accession>A0ABZ2Q6E9</accession>
<gene>
    <name evidence="3" type="ORF">V6624_15410</name>
</gene>
<dbReference type="RefSeq" id="WP_338839219.1">
    <property type="nucleotide sequence ID" value="NZ_CP147988.1"/>
</dbReference>
<evidence type="ECO:0008006" key="5">
    <source>
        <dbReference type="Google" id="ProtNLM"/>
    </source>
</evidence>
<feature type="region of interest" description="Disordered" evidence="1">
    <location>
        <begin position="77"/>
        <end position="99"/>
    </location>
</feature>
<evidence type="ECO:0000313" key="3">
    <source>
        <dbReference type="EMBL" id="WXK48416.1"/>
    </source>
</evidence>
<evidence type="ECO:0000313" key="4">
    <source>
        <dbReference type="Proteomes" id="UP001447857"/>
    </source>
</evidence>
<protein>
    <recommendedName>
        <fullName evidence="5">Secreted protein</fullName>
    </recommendedName>
</protein>
<keyword evidence="2" id="KW-0732">Signal</keyword>
<name>A0ABZ2Q6E9_9FLAO</name>
<sequence length="99" mass="10486">MKKLKLNLFMVAAVAIAAVTMSFKMAEKSAGNSSIDDVEVWQYTQSTTAGHSNPANYIPATGSESCPNTSTVRCTLKAPDNGSGQPDLSQATNITFKAR</sequence>
<dbReference type="EMBL" id="CP147988">
    <property type="protein sequence ID" value="WXK48416.1"/>
    <property type="molecule type" value="Genomic_DNA"/>
</dbReference>
<feature type="chain" id="PRO_5045467618" description="Secreted protein" evidence="2">
    <location>
        <begin position="18"/>
        <end position="99"/>
    </location>
</feature>